<feature type="region of interest" description="Disordered" evidence="2">
    <location>
        <begin position="89"/>
        <end position="122"/>
    </location>
</feature>
<proteinExistence type="predicted"/>
<sequence>MEHAVLEEQCEAQRCEMSALEATVEQCEDELHELRARPSLEQLQALQDQLQEALCERDEARAHHADALRQNLQLHDQCTQLTGLLESYQRQSQTPGMAPGPVPAEPTEAEGAEASPLHHRGEEERFISVHPAAEDEEEKGEEGQRELVLQSIKEGDYVTLVHAYTELKCTYTALVEQNRQLLEQLETAAGILESASAREDVHEDGEEWDQRRDEEGEEEASRRSDKSDYQQRHRYHLAESFHISGGLEAVIESTDELYGDEEQGHGGESRGPRQTRAAAFDVSYINSPSEQVRFASPTSLGHEAVSALPGAMDDVATRPPLSVGSYRTESHGSRVFNLMRTRCHGQGHGGAVTADAIDVVSAVAAAATARANVTSGAARRRSLPGSWSLDGDEYGRPGSTPSYCSLTRFRPLGFRQVQSAREAEQRTLTRQSDNDDATEVRSRGTLVRVNPLFDCRANGDDGQSRTASSSRNNGGGDDDEAVEVGMEVTSAPQQSSGSAAATAGSGSVVCELPMPPDEQQIIQTSARYSGSLTTGTRSKGRRCCSDGDTDSTTGVLREEDVIGLKGCLEASVTSGPWERAPQQHSPTASVLAVVELRQNSKKCAGLQGEPSFMVTPCSHPQSHADSRGPAGVKSLAHSRSPSRSVTPASGSIGFYNNGEKTPASPESTFGGFMGGGGAVAAAIPNPPFNVSVASDRIVGGALLDTHSAASKGSKSVSRPAALQESSFPLLTLSNNKNKNYTENISVLANNNTGRFWASGASGRRDRLIGGVIACTTQSPSCVTGTNGPSPQGFRSSAQSRPRHVDVLTHGICTGATPTHTQSPGESPYTTSMDCRNLTGCSRVGAPIFNVLDNAVFYASNGGSSGDNLSARSRSKGASPATSRGILSVPYGGGGAVGGGGLSSSSRSAGASPVMSRTVQSWMREEQLQENVAQLEEELARRLQGEMQLRIKLQDALTEGQSAAAQVNAATERTKRSEPNGVGAAATGEFHSWMRWRALHNSGRVTIARFSKVTIEGTRIRRANANRNFGRVTYCTWFALHHRLSANLSLFA</sequence>
<accession>A0ABQ5RS06</accession>
<evidence type="ECO:0000256" key="2">
    <source>
        <dbReference type="SAM" id="MobiDB-lite"/>
    </source>
</evidence>
<protein>
    <submittedName>
        <fullName evidence="3">Uncharacterized protein</fullName>
    </submittedName>
</protein>
<feature type="coiled-coil region" evidence="1">
    <location>
        <begin position="3"/>
        <end position="70"/>
    </location>
</feature>
<evidence type="ECO:0000313" key="4">
    <source>
        <dbReference type="Proteomes" id="UP001165090"/>
    </source>
</evidence>
<organism evidence="3 4">
    <name type="scientific">Volvox africanus</name>
    <dbReference type="NCBI Taxonomy" id="51714"/>
    <lineage>
        <taxon>Eukaryota</taxon>
        <taxon>Viridiplantae</taxon>
        <taxon>Chlorophyta</taxon>
        <taxon>core chlorophytes</taxon>
        <taxon>Chlorophyceae</taxon>
        <taxon>CS clade</taxon>
        <taxon>Chlamydomonadales</taxon>
        <taxon>Volvocaceae</taxon>
        <taxon>Volvox</taxon>
    </lineage>
</organism>
<feature type="region of interest" description="Disordered" evidence="2">
    <location>
        <begin position="530"/>
        <end position="551"/>
    </location>
</feature>
<feature type="compositionally biased region" description="Basic and acidic residues" evidence="2">
    <location>
        <begin position="208"/>
        <end position="231"/>
    </location>
</feature>
<evidence type="ECO:0000256" key="1">
    <source>
        <dbReference type="SAM" id="Coils"/>
    </source>
</evidence>
<reference evidence="3 4" key="1">
    <citation type="journal article" date="2023" name="IScience">
        <title>Expanded male sex-determining region conserved during the evolution of homothallism in the green alga Volvox.</title>
        <authorList>
            <person name="Yamamoto K."/>
            <person name="Matsuzaki R."/>
            <person name="Mahakham W."/>
            <person name="Heman W."/>
            <person name="Sekimoto H."/>
            <person name="Kawachi M."/>
            <person name="Minakuchi Y."/>
            <person name="Toyoda A."/>
            <person name="Nozaki H."/>
        </authorList>
    </citation>
    <scope>NUCLEOTIDE SEQUENCE [LARGE SCALE GENOMIC DNA]</scope>
    <source>
        <strain evidence="3 4">NIES-4468</strain>
    </source>
</reference>
<feature type="compositionally biased region" description="Polar residues" evidence="2">
    <location>
        <begin position="637"/>
        <end position="649"/>
    </location>
</feature>
<feature type="region of interest" description="Disordered" evidence="2">
    <location>
        <begin position="617"/>
        <end position="660"/>
    </location>
</feature>
<feature type="region of interest" description="Disordered" evidence="2">
    <location>
        <begin position="418"/>
        <end position="480"/>
    </location>
</feature>
<feature type="region of interest" description="Disordered" evidence="2">
    <location>
        <begin position="863"/>
        <end position="888"/>
    </location>
</feature>
<feature type="non-terminal residue" evidence="3">
    <location>
        <position position="1051"/>
    </location>
</feature>
<dbReference type="Proteomes" id="UP001165090">
    <property type="component" value="Unassembled WGS sequence"/>
</dbReference>
<dbReference type="EMBL" id="BSDZ01000008">
    <property type="protein sequence ID" value="GLI60335.1"/>
    <property type="molecule type" value="Genomic_DNA"/>
</dbReference>
<name>A0ABQ5RS06_9CHLO</name>
<feature type="region of interest" description="Disordered" evidence="2">
    <location>
        <begin position="193"/>
        <end position="231"/>
    </location>
</feature>
<keyword evidence="1" id="KW-0175">Coiled coil</keyword>
<evidence type="ECO:0000313" key="3">
    <source>
        <dbReference type="EMBL" id="GLI60335.1"/>
    </source>
</evidence>
<feature type="region of interest" description="Disordered" evidence="2">
    <location>
        <begin position="374"/>
        <end position="402"/>
    </location>
</feature>
<gene>
    <name evidence="3" type="ORF">VaNZ11_002455</name>
</gene>
<comment type="caution">
    <text evidence="3">The sequence shown here is derived from an EMBL/GenBank/DDBJ whole genome shotgun (WGS) entry which is preliminary data.</text>
</comment>
<keyword evidence="4" id="KW-1185">Reference proteome</keyword>